<dbReference type="InterPro" id="IPR029044">
    <property type="entry name" value="Nucleotide-diphossugar_trans"/>
</dbReference>
<organism evidence="5 6">
    <name type="scientific">Novosphingobium silvae</name>
    <dbReference type="NCBI Taxonomy" id="2692619"/>
    <lineage>
        <taxon>Bacteria</taxon>
        <taxon>Pseudomonadati</taxon>
        <taxon>Pseudomonadota</taxon>
        <taxon>Alphaproteobacteria</taxon>
        <taxon>Sphingomonadales</taxon>
        <taxon>Sphingomonadaceae</taxon>
        <taxon>Novosphingobium</taxon>
    </lineage>
</organism>
<feature type="transmembrane region" description="Helical" evidence="4">
    <location>
        <begin position="313"/>
        <end position="334"/>
    </location>
</feature>
<dbReference type="Pfam" id="PF13641">
    <property type="entry name" value="Glyco_tranf_2_3"/>
    <property type="match status" value="1"/>
</dbReference>
<evidence type="ECO:0000256" key="2">
    <source>
        <dbReference type="ARBA" id="ARBA00022676"/>
    </source>
</evidence>
<evidence type="ECO:0000256" key="3">
    <source>
        <dbReference type="ARBA" id="ARBA00022679"/>
    </source>
</evidence>
<keyword evidence="4" id="KW-0472">Membrane</keyword>
<dbReference type="CDD" id="cd06438">
    <property type="entry name" value="EpsO_like"/>
    <property type="match status" value="1"/>
</dbReference>
<protein>
    <submittedName>
        <fullName evidence="5">Glycosyltransferase</fullName>
    </submittedName>
</protein>
<feature type="transmembrane region" description="Helical" evidence="4">
    <location>
        <begin position="341"/>
        <end position="360"/>
    </location>
</feature>
<keyword evidence="3 5" id="KW-0808">Transferase</keyword>
<dbReference type="GO" id="GO:0016757">
    <property type="term" value="F:glycosyltransferase activity"/>
    <property type="evidence" value="ECO:0007669"/>
    <property type="project" value="UniProtKB-KW"/>
</dbReference>
<dbReference type="PANTHER" id="PTHR43630:SF1">
    <property type="entry name" value="POLY-BETA-1,6-N-ACETYL-D-GLUCOSAMINE SYNTHASE"/>
    <property type="match status" value="1"/>
</dbReference>
<dbReference type="PANTHER" id="PTHR43630">
    <property type="entry name" value="POLY-BETA-1,6-N-ACETYL-D-GLUCOSAMINE SYNTHASE"/>
    <property type="match status" value="1"/>
</dbReference>
<evidence type="ECO:0000313" key="6">
    <source>
        <dbReference type="Proteomes" id="UP000465810"/>
    </source>
</evidence>
<sequence length="404" mass="43073">MPAIALPSMLAWSTALATSVPLLTLALECLVGSGRVATRAAVRASPFIVLMPAHDEASGIEASVRAVLAQLRAADELVVVADNCSDDTAARARALGATVIERHEPAIRGKGHALEFGRLFIAAYRPAPGERPGAVLVVDADCHPGPGALPALAATAEHRHAAVQAVFLFEPQKEARSTAPSPIVRISSFAFLIKNLVRQQALDRLAGAALLHGSGMAFPRALFLTMRWPGTSLVEDLEMGLDLLLAGERVVVEPAARVVSAPSTVAGTGSQRRRWEHGMMQTAARYVPRLLARALSRPGRGGWRLAVVALDLIVPPTVLLALTSLAACVVVFALDGAGAPFGVLVAAQLAALLGVGRAWWTHGRGVLPWRNLADLPGYFLWKLPLILQFVTRREREWTRTERLP</sequence>
<name>A0A7X4GDH8_9SPHN</name>
<evidence type="ECO:0000256" key="1">
    <source>
        <dbReference type="ARBA" id="ARBA00006739"/>
    </source>
</evidence>
<dbReference type="EMBL" id="WVTD01000001">
    <property type="protein sequence ID" value="MYL96612.1"/>
    <property type="molecule type" value="Genomic_DNA"/>
</dbReference>
<gene>
    <name evidence="5" type="ORF">GR702_02330</name>
</gene>
<evidence type="ECO:0000313" key="5">
    <source>
        <dbReference type="EMBL" id="MYL96612.1"/>
    </source>
</evidence>
<dbReference type="AlphaFoldDB" id="A0A7X4GDH8"/>
<reference evidence="5 6" key="1">
    <citation type="submission" date="2019-12" db="EMBL/GenBank/DDBJ databases">
        <authorList>
            <person name="Feng G."/>
            <person name="Zhu H."/>
        </authorList>
    </citation>
    <scope>NUCLEOTIDE SEQUENCE [LARGE SCALE GENOMIC DNA]</scope>
    <source>
        <strain evidence="5 6">FGD1</strain>
    </source>
</reference>
<evidence type="ECO:0000256" key="4">
    <source>
        <dbReference type="SAM" id="Phobius"/>
    </source>
</evidence>
<dbReference type="SUPFAM" id="SSF53448">
    <property type="entry name" value="Nucleotide-diphospho-sugar transferases"/>
    <property type="match status" value="1"/>
</dbReference>
<proteinExistence type="inferred from homology"/>
<dbReference type="Gene3D" id="3.90.550.10">
    <property type="entry name" value="Spore Coat Polysaccharide Biosynthesis Protein SpsA, Chain A"/>
    <property type="match status" value="1"/>
</dbReference>
<accession>A0A7X4GDH8</accession>
<keyword evidence="4" id="KW-0812">Transmembrane</keyword>
<keyword evidence="4" id="KW-1133">Transmembrane helix</keyword>
<comment type="caution">
    <text evidence="5">The sequence shown here is derived from an EMBL/GenBank/DDBJ whole genome shotgun (WGS) entry which is preliminary data.</text>
</comment>
<dbReference type="RefSeq" id="WP_160984312.1">
    <property type="nucleotide sequence ID" value="NZ_WVTD01000001.1"/>
</dbReference>
<dbReference type="Proteomes" id="UP000465810">
    <property type="component" value="Unassembled WGS sequence"/>
</dbReference>
<comment type="similarity">
    <text evidence="1">Belongs to the glycosyltransferase 2 family.</text>
</comment>
<keyword evidence="2" id="KW-0328">Glycosyltransferase</keyword>
<keyword evidence="6" id="KW-1185">Reference proteome</keyword>